<dbReference type="Proteomes" id="UP000293852">
    <property type="component" value="Unassembled WGS sequence"/>
</dbReference>
<evidence type="ECO:0000313" key="1">
    <source>
        <dbReference type="EMBL" id="RZS62573.1"/>
    </source>
</evidence>
<dbReference type="EMBL" id="SGWX01000001">
    <property type="protein sequence ID" value="RZS62573.1"/>
    <property type="molecule type" value="Genomic_DNA"/>
</dbReference>
<gene>
    <name evidence="1" type="ORF">EV386_2910</name>
</gene>
<keyword evidence="2" id="KW-1185">Reference proteome</keyword>
<comment type="caution">
    <text evidence="1">The sequence shown here is derived from an EMBL/GenBank/DDBJ whole genome shotgun (WGS) entry which is preliminary data.</text>
</comment>
<protein>
    <submittedName>
        <fullName evidence="1">Uncharacterized protein</fullName>
    </submittedName>
</protein>
<organism evidence="1 2">
    <name type="scientific">Xylanimonas ulmi</name>
    <dbReference type="NCBI Taxonomy" id="228973"/>
    <lineage>
        <taxon>Bacteria</taxon>
        <taxon>Bacillati</taxon>
        <taxon>Actinomycetota</taxon>
        <taxon>Actinomycetes</taxon>
        <taxon>Micrococcales</taxon>
        <taxon>Promicromonosporaceae</taxon>
        <taxon>Xylanimonas</taxon>
    </lineage>
</organism>
<evidence type="ECO:0000313" key="2">
    <source>
        <dbReference type="Proteomes" id="UP000293852"/>
    </source>
</evidence>
<reference evidence="1 2" key="1">
    <citation type="submission" date="2019-02" db="EMBL/GenBank/DDBJ databases">
        <title>Sequencing the genomes of 1000 actinobacteria strains.</title>
        <authorList>
            <person name="Klenk H.-P."/>
        </authorList>
    </citation>
    <scope>NUCLEOTIDE SEQUENCE [LARGE SCALE GENOMIC DNA]</scope>
    <source>
        <strain evidence="1 2">DSM 16932</strain>
    </source>
</reference>
<accession>A0A4Q7M679</accession>
<name>A0A4Q7M679_9MICO</name>
<sequence>MGQSDDLSAAVPCVAGRGFVGTRANAGPAPVGAGPARVIGQWSPCGPGAALPVYSPRSETSCVSVASLS</sequence>
<dbReference type="AlphaFoldDB" id="A0A4Q7M679"/>
<proteinExistence type="predicted"/>